<dbReference type="OMA" id="FIPWTDA"/>
<dbReference type="GO" id="GO:0006508">
    <property type="term" value="P:proteolysis"/>
    <property type="evidence" value="ECO:0007669"/>
    <property type="project" value="UniProtKB-KW"/>
</dbReference>
<dbReference type="Pfam" id="PF02902">
    <property type="entry name" value="Peptidase_C48"/>
    <property type="match status" value="1"/>
</dbReference>
<evidence type="ECO:0000256" key="5">
    <source>
        <dbReference type="SAM" id="MobiDB-lite"/>
    </source>
</evidence>
<evidence type="ECO:0000256" key="3">
    <source>
        <dbReference type="ARBA" id="ARBA00022801"/>
    </source>
</evidence>
<dbReference type="AlphaFoldDB" id="A0A6P4JQY7"/>
<sequence>MSLTPDGFGHNAYATKPNAGPHESVVLSATYSLAASAGQEEQQQQQERQLYNLNHDSYTSSHVPEYNDAEEQMQLGTVGEQLQLATVEEQLQPATEEEQLYLPAESQQLEVDYQQPEAEEPQYNTQPLLGLGLQFETYNQEQLAYLQQQFASQENFLNEQPHIPLGEPQQAAAVSESKVKLGAEDQLHQQQQFTVEEQQQKSVLGQKKIHHQKAETQSSISREKLFLDFVQLSSREHQIEDLTENYHLLNRIAIVGSKSFHILRETFNLTPDCHPELIESQILGILRLRQKLINLRPLLIDNPDPLALPILRELQLAIEGASQVCQDLGQQVARVNNSCAKSSYSMGLELLNRIRKVISGWYRSNEAQLEPEEAGSGSGPAGDQQQQQQQRDSRKRRIAEDEPPLIKYRRVDNSFPRFIPNEAAAEEPVPNNRSMAERETQRQYAKRLSIFNAPILTQQRVRNNAADIQIDLSDDDEQVPLFRPGASYRPPPPPAAASAAPLGSDSSTTMRPQMLYSDAVRLGQNGFAESRMNGHPNKPSGHGDDSLLSQEERRSEREQYLALLRNLCSDKSSLRALNNTNPPPLRVINRNAERSSTWGSILANNKAPPAGQEQQKPQPPKPISNRDFEDYAKLLNREQHKNIPPPPPLIRLGSAKSLTSHASTISISESISSSSDSCSNASDENQAAAAAPANLTNHKIASLKSSPKSDQLNTTVSRHELLQRSLENCVFFKDTFAEDHMKKIERQEKELEQRRQLATIQAEKSRAVRLEFEQHLRSNIFQMRLTHKPILVIGSIEKTQEKKEPEFVPLTEEHMKRFSELINGPPQQVLVNKFSLQIHRSDIRTLLGSSWLNDEVINFYMNLLTERSELRSDQLPRVYAMNTFFVPRLLQTGHGGVKRWTRKVDLFSKDIIPVPVHCNGVHWCMAIIHMRNKTIRYYDSMGKPNQDVLDALEMYLRLESLDKRKQPFDTSDFKIESVANVPQQSNGSDCGVFSCMFAEYITRDAPITFSQEHMDYFRKKMVLEIAEGKLWK</sequence>
<feature type="region of interest" description="Disordered" evidence="5">
    <location>
        <begin position="527"/>
        <end position="555"/>
    </location>
</feature>
<evidence type="ECO:0000313" key="8">
    <source>
        <dbReference type="RefSeq" id="XP_017037258.1"/>
    </source>
</evidence>
<evidence type="ECO:0000256" key="2">
    <source>
        <dbReference type="ARBA" id="ARBA00022670"/>
    </source>
</evidence>
<proteinExistence type="inferred from homology"/>
<dbReference type="GO" id="GO:0060255">
    <property type="term" value="P:regulation of macromolecule metabolic process"/>
    <property type="evidence" value="ECO:0007669"/>
    <property type="project" value="UniProtKB-ARBA"/>
</dbReference>
<gene>
    <name evidence="8" type="primary">Ulp1</name>
</gene>
<accession>A0A6P4JQY7</accession>
<feature type="compositionally biased region" description="Low complexity" evidence="5">
    <location>
        <begin position="606"/>
        <end position="616"/>
    </location>
</feature>
<dbReference type="RefSeq" id="XP_017037258.1">
    <property type="nucleotide sequence ID" value="XM_017181769.3"/>
</dbReference>
<keyword evidence="7" id="KW-1185">Reference proteome</keyword>
<feature type="compositionally biased region" description="Low complexity" evidence="5">
    <location>
        <begin position="496"/>
        <end position="507"/>
    </location>
</feature>
<dbReference type="FunFam" id="3.40.395.10:FF:000001">
    <property type="entry name" value="Sentrin-specific protease 1"/>
    <property type="match status" value="1"/>
</dbReference>
<feature type="compositionally biased region" description="Basic and acidic residues" evidence="5">
    <location>
        <begin position="541"/>
        <end position="555"/>
    </location>
</feature>
<dbReference type="PROSITE" id="PS50600">
    <property type="entry name" value="ULP_PROTEASE"/>
    <property type="match status" value="1"/>
</dbReference>
<keyword evidence="2" id="KW-0645">Protease</keyword>
<organism evidence="7 8">
    <name type="scientific">Drosophila kikkawai</name>
    <name type="common">Fruit fly</name>
    <dbReference type="NCBI Taxonomy" id="30033"/>
    <lineage>
        <taxon>Eukaryota</taxon>
        <taxon>Metazoa</taxon>
        <taxon>Ecdysozoa</taxon>
        <taxon>Arthropoda</taxon>
        <taxon>Hexapoda</taxon>
        <taxon>Insecta</taxon>
        <taxon>Pterygota</taxon>
        <taxon>Neoptera</taxon>
        <taxon>Endopterygota</taxon>
        <taxon>Diptera</taxon>
        <taxon>Brachycera</taxon>
        <taxon>Muscomorpha</taxon>
        <taxon>Ephydroidea</taxon>
        <taxon>Drosophilidae</taxon>
        <taxon>Drosophila</taxon>
        <taxon>Sophophora</taxon>
    </lineage>
</organism>
<evidence type="ECO:0000256" key="4">
    <source>
        <dbReference type="ARBA" id="ARBA00022807"/>
    </source>
</evidence>
<dbReference type="PANTHER" id="PTHR12606">
    <property type="entry name" value="SENTRIN/SUMO-SPECIFIC PROTEASE"/>
    <property type="match status" value="1"/>
</dbReference>
<dbReference type="GO" id="GO:0016929">
    <property type="term" value="F:deSUMOylase activity"/>
    <property type="evidence" value="ECO:0007669"/>
    <property type="project" value="TreeGrafter"/>
</dbReference>
<dbReference type="PANTHER" id="PTHR12606:SF141">
    <property type="entry name" value="GH15225P-RELATED"/>
    <property type="match status" value="1"/>
</dbReference>
<evidence type="ECO:0000256" key="1">
    <source>
        <dbReference type="ARBA" id="ARBA00005234"/>
    </source>
</evidence>
<dbReference type="Gene3D" id="3.40.395.10">
    <property type="entry name" value="Adenoviral Proteinase, Chain A"/>
    <property type="match status" value="1"/>
</dbReference>
<dbReference type="InterPro" id="IPR003653">
    <property type="entry name" value="Peptidase_C48_C"/>
</dbReference>
<feature type="region of interest" description="Disordered" evidence="5">
    <location>
        <begin position="483"/>
        <end position="510"/>
    </location>
</feature>
<evidence type="ECO:0000313" key="7">
    <source>
        <dbReference type="Proteomes" id="UP001652661"/>
    </source>
</evidence>
<reference evidence="8" key="1">
    <citation type="submission" date="2025-08" db="UniProtKB">
        <authorList>
            <consortium name="RefSeq"/>
        </authorList>
    </citation>
    <scope>IDENTIFICATION</scope>
    <source>
        <strain evidence="8">14028-0561.14</strain>
        <tissue evidence="8">Whole fly</tissue>
    </source>
</reference>
<feature type="domain" description="Ubiquitin-like protease family profile" evidence="6">
    <location>
        <begin position="836"/>
        <end position="1001"/>
    </location>
</feature>
<comment type="similarity">
    <text evidence="1">Belongs to the peptidase C48 family.</text>
</comment>
<feature type="region of interest" description="Disordered" evidence="5">
    <location>
        <begin position="670"/>
        <end position="693"/>
    </location>
</feature>
<feature type="region of interest" description="Disordered" evidence="5">
    <location>
        <begin position="601"/>
        <end position="626"/>
    </location>
</feature>
<dbReference type="OrthoDB" id="1939479at2759"/>
<evidence type="ECO:0000259" key="6">
    <source>
        <dbReference type="PROSITE" id="PS50600"/>
    </source>
</evidence>
<dbReference type="InterPro" id="IPR038765">
    <property type="entry name" value="Papain-like_cys_pep_sf"/>
</dbReference>
<name>A0A6P4JQY7_DROKI</name>
<dbReference type="SUPFAM" id="SSF54001">
    <property type="entry name" value="Cysteine proteinases"/>
    <property type="match status" value="1"/>
</dbReference>
<keyword evidence="4" id="KW-0788">Thiol protease</keyword>
<dbReference type="GO" id="GO:0080090">
    <property type="term" value="P:regulation of primary metabolic process"/>
    <property type="evidence" value="ECO:0007669"/>
    <property type="project" value="UniProtKB-ARBA"/>
</dbReference>
<dbReference type="Proteomes" id="UP001652661">
    <property type="component" value="Chromosome X"/>
</dbReference>
<protein>
    <submittedName>
        <fullName evidence="8">Uncharacterized protein Ulp1</fullName>
    </submittedName>
</protein>
<feature type="region of interest" description="Disordered" evidence="5">
    <location>
        <begin position="368"/>
        <end position="406"/>
    </location>
</feature>
<dbReference type="GO" id="GO:0016926">
    <property type="term" value="P:protein desumoylation"/>
    <property type="evidence" value="ECO:0007669"/>
    <property type="project" value="TreeGrafter"/>
</dbReference>
<dbReference type="GO" id="GO:0005634">
    <property type="term" value="C:nucleus"/>
    <property type="evidence" value="ECO:0007669"/>
    <property type="project" value="TreeGrafter"/>
</dbReference>
<keyword evidence="3" id="KW-0378">Hydrolase</keyword>